<name>A0A061RCC7_9CHLO</name>
<dbReference type="Pfam" id="PF13385">
    <property type="entry name" value="Laminin_G_3"/>
    <property type="match status" value="1"/>
</dbReference>
<sequence length="203" mass="22405">ELQDDDMIKGYSLKLSRNLDYVYGKIYISFGEYLILYMRIDVPSGAWTHVAFTYDGFVMSGYRNGLFYNRTAPRHSDERPMHHNLYGHPLTIGYGFEGQIDDVAVWGRALSAEEVRAKVLCPKFRDMRNIAIYIPFNDDAASASLAAFGGPAGSGDPPFFGYEEPALVPSAGGSFALEPGTPYETETQEFQGVGDPGAAYSII</sequence>
<dbReference type="InterPro" id="IPR013320">
    <property type="entry name" value="ConA-like_dom_sf"/>
</dbReference>
<evidence type="ECO:0008006" key="2">
    <source>
        <dbReference type="Google" id="ProtNLM"/>
    </source>
</evidence>
<organism evidence="1">
    <name type="scientific">Tetraselmis sp. GSL018</name>
    <dbReference type="NCBI Taxonomy" id="582737"/>
    <lineage>
        <taxon>Eukaryota</taxon>
        <taxon>Viridiplantae</taxon>
        <taxon>Chlorophyta</taxon>
        <taxon>core chlorophytes</taxon>
        <taxon>Chlorodendrophyceae</taxon>
        <taxon>Chlorodendrales</taxon>
        <taxon>Chlorodendraceae</taxon>
        <taxon>Tetraselmis</taxon>
    </lineage>
</organism>
<dbReference type="SUPFAM" id="SSF49899">
    <property type="entry name" value="Concanavalin A-like lectins/glucanases"/>
    <property type="match status" value="1"/>
</dbReference>
<feature type="non-terminal residue" evidence="1">
    <location>
        <position position="203"/>
    </location>
</feature>
<accession>A0A061RCC7</accession>
<protein>
    <recommendedName>
        <fullName evidence="2">LamG-like jellyroll fold domain-containing protein</fullName>
    </recommendedName>
</protein>
<evidence type="ECO:0000313" key="1">
    <source>
        <dbReference type="EMBL" id="JAC68136.1"/>
    </source>
</evidence>
<proteinExistence type="predicted"/>
<dbReference type="EMBL" id="GBEZ01018285">
    <property type="protein sequence ID" value="JAC68136.1"/>
    <property type="molecule type" value="Transcribed_RNA"/>
</dbReference>
<dbReference type="AlphaFoldDB" id="A0A061RCC7"/>
<dbReference type="Gene3D" id="2.60.120.200">
    <property type="match status" value="1"/>
</dbReference>
<feature type="non-terminal residue" evidence="1">
    <location>
        <position position="1"/>
    </location>
</feature>
<gene>
    <name evidence="1" type="ORF">TSPGSL018_9453</name>
</gene>
<reference evidence="1" key="1">
    <citation type="submission" date="2014-05" db="EMBL/GenBank/DDBJ databases">
        <title>The transcriptome of the halophilic microalga Tetraselmis sp. GSL018 isolated from the Great Salt Lake, Utah.</title>
        <authorList>
            <person name="Jinkerson R.E."/>
            <person name="D'Adamo S."/>
            <person name="Posewitz M.C."/>
        </authorList>
    </citation>
    <scope>NUCLEOTIDE SEQUENCE</scope>
    <source>
        <strain evidence="1">GSL018</strain>
    </source>
</reference>